<sequence>MASLSARALALLLDRWRDTDKPAYAALAERIRLLVLDGRIALDTRLPAERELAEQLDVSRTTVSATYADLRAAGYLESLRGSGSVAKLPSRGIPAGQQPEPGLLDLTKAAMPATPEIVDAAKRAAEQLPAYLGDSGFDPIGLPVLRQAIAARFTKRGLPTDPEQIMVTIGAQHAIALLSRTLLVRGDRALVETPSYPHAYEALKGAGARLVPVTVTTDVGWDEAGLEQAIQRTSPSLGYLMPDFHNPTGRSMSAELRERTVALAERHGTVLIADETMAELAIDEVESTLPLAAYGPAITIGSVGKTVWGGVRIGWIRAERNVIQRLVRARSAGDLGTPILEQLLVANLLDDFDAILATRKTQLRENRDRLVTLLAERIPEWEVPRVAGGLTTWVNLGAPVSSQLTLAARSVGLQIAAGPRFGIDGAFERFLRLPFGHNAEEMERAVDALAVAWASVGRHPVSVEAGYLAEVV</sequence>
<evidence type="ECO:0000256" key="5">
    <source>
        <dbReference type="ARBA" id="ARBA00023163"/>
    </source>
</evidence>
<dbReference type="InterPro" id="IPR051446">
    <property type="entry name" value="HTH_trans_reg/aminotransferase"/>
</dbReference>
<evidence type="ECO:0000256" key="4">
    <source>
        <dbReference type="ARBA" id="ARBA00023125"/>
    </source>
</evidence>
<gene>
    <name evidence="7" type="ORF">EYE40_11710</name>
</gene>
<evidence type="ECO:0000313" key="8">
    <source>
        <dbReference type="Proteomes" id="UP000294194"/>
    </source>
</evidence>
<dbReference type="GO" id="GO:0003677">
    <property type="term" value="F:DNA binding"/>
    <property type="evidence" value="ECO:0007669"/>
    <property type="project" value="UniProtKB-KW"/>
</dbReference>
<keyword evidence="2" id="KW-0663">Pyridoxal phosphate</keyword>
<keyword evidence="4" id="KW-0238">DNA-binding</keyword>
<keyword evidence="5" id="KW-0804">Transcription</keyword>
<dbReference type="InterPro" id="IPR004839">
    <property type="entry name" value="Aminotransferase_I/II_large"/>
</dbReference>
<dbReference type="GO" id="GO:0003700">
    <property type="term" value="F:DNA-binding transcription factor activity"/>
    <property type="evidence" value="ECO:0007669"/>
    <property type="project" value="InterPro"/>
</dbReference>
<keyword evidence="7" id="KW-0808">Transferase</keyword>
<dbReference type="RefSeq" id="WP_130982115.1">
    <property type="nucleotide sequence ID" value="NZ_SISG01000001.1"/>
</dbReference>
<dbReference type="InterPro" id="IPR036390">
    <property type="entry name" value="WH_DNA-bd_sf"/>
</dbReference>
<dbReference type="SUPFAM" id="SSF53383">
    <property type="entry name" value="PLP-dependent transferases"/>
    <property type="match status" value="1"/>
</dbReference>
<name>A0A4Q9GSK5_9MICO</name>
<dbReference type="PROSITE" id="PS50949">
    <property type="entry name" value="HTH_GNTR"/>
    <property type="match status" value="1"/>
</dbReference>
<evidence type="ECO:0000256" key="3">
    <source>
        <dbReference type="ARBA" id="ARBA00023015"/>
    </source>
</evidence>
<dbReference type="InterPro" id="IPR015421">
    <property type="entry name" value="PyrdxlP-dep_Trfase_major"/>
</dbReference>
<reference evidence="8" key="1">
    <citation type="submission" date="2019-02" db="EMBL/GenBank/DDBJ databases">
        <title>Glaciihabitans arcticus sp. nov., a psychrotolerant bacterium isolated from polar soil.</title>
        <authorList>
            <person name="Dahal R.H."/>
        </authorList>
    </citation>
    <scope>NUCLEOTIDE SEQUENCE [LARGE SCALE GENOMIC DNA]</scope>
    <source>
        <strain evidence="8">RP-3-7</strain>
    </source>
</reference>
<dbReference type="PANTHER" id="PTHR46577:SF1">
    <property type="entry name" value="HTH-TYPE TRANSCRIPTIONAL REGULATORY PROTEIN GABR"/>
    <property type="match status" value="1"/>
</dbReference>
<keyword evidence="8" id="KW-1185">Reference proteome</keyword>
<dbReference type="Gene3D" id="3.40.640.10">
    <property type="entry name" value="Type I PLP-dependent aspartate aminotransferase-like (Major domain)"/>
    <property type="match status" value="1"/>
</dbReference>
<evidence type="ECO:0000256" key="2">
    <source>
        <dbReference type="ARBA" id="ARBA00022898"/>
    </source>
</evidence>
<dbReference type="Proteomes" id="UP000294194">
    <property type="component" value="Unassembled WGS sequence"/>
</dbReference>
<dbReference type="Pfam" id="PF00392">
    <property type="entry name" value="GntR"/>
    <property type="match status" value="1"/>
</dbReference>
<dbReference type="GO" id="GO:0030170">
    <property type="term" value="F:pyridoxal phosphate binding"/>
    <property type="evidence" value="ECO:0007669"/>
    <property type="project" value="InterPro"/>
</dbReference>
<proteinExistence type="inferred from homology"/>
<keyword evidence="7" id="KW-0032">Aminotransferase</keyword>
<accession>A0A4Q9GSK5</accession>
<evidence type="ECO:0000259" key="6">
    <source>
        <dbReference type="PROSITE" id="PS50949"/>
    </source>
</evidence>
<dbReference type="Gene3D" id="1.10.10.10">
    <property type="entry name" value="Winged helix-like DNA-binding domain superfamily/Winged helix DNA-binding domain"/>
    <property type="match status" value="1"/>
</dbReference>
<dbReference type="GO" id="GO:0008483">
    <property type="term" value="F:transaminase activity"/>
    <property type="evidence" value="ECO:0007669"/>
    <property type="project" value="UniProtKB-KW"/>
</dbReference>
<dbReference type="SMART" id="SM00345">
    <property type="entry name" value="HTH_GNTR"/>
    <property type="match status" value="1"/>
</dbReference>
<evidence type="ECO:0000313" key="7">
    <source>
        <dbReference type="EMBL" id="TBN58006.1"/>
    </source>
</evidence>
<dbReference type="AlphaFoldDB" id="A0A4Q9GSK5"/>
<dbReference type="CDD" id="cd00609">
    <property type="entry name" value="AAT_like"/>
    <property type="match status" value="1"/>
</dbReference>
<dbReference type="InterPro" id="IPR015424">
    <property type="entry name" value="PyrdxlP-dep_Trfase"/>
</dbReference>
<dbReference type="EMBL" id="SISG01000001">
    <property type="protein sequence ID" value="TBN58006.1"/>
    <property type="molecule type" value="Genomic_DNA"/>
</dbReference>
<feature type="domain" description="HTH gntR-type" evidence="6">
    <location>
        <begin position="21"/>
        <end position="89"/>
    </location>
</feature>
<dbReference type="SUPFAM" id="SSF46785">
    <property type="entry name" value="Winged helix' DNA-binding domain"/>
    <property type="match status" value="1"/>
</dbReference>
<dbReference type="InterPro" id="IPR036388">
    <property type="entry name" value="WH-like_DNA-bd_sf"/>
</dbReference>
<dbReference type="PRINTS" id="PR00035">
    <property type="entry name" value="HTHGNTR"/>
</dbReference>
<comment type="caution">
    <text evidence="7">The sequence shown here is derived from an EMBL/GenBank/DDBJ whole genome shotgun (WGS) entry which is preliminary data.</text>
</comment>
<dbReference type="InterPro" id="IPR000524">
    <property type="entry name" value="Tscrpt_reg_HTH_GntR"/>
</dbReference>
<evidence type="ECO:0000256" key="1">
    <source>
        <dbReference type="ARBA" id="ARBA00005384"/>
    </source>
</evidence>
<comment type="similarity">
    <text evidence="1">In the C-terminal section; belongs to the class-I pyridoxal-phosphate-dependent aminotransferase family.</text>
</comment>
<dbReference type="Pfam" id="PF00155">
    <property type="entry name" value="Aminotran_1_2"/>
    <property type="match status" value="1"/>
</dbReference>
<keyword evidence="3" id="KW-0805">Transcription regulation</keyword>
<protein>
    <submittedName>
        <fullName evidence="7">PLP-dependent aminotransferase family protein</fullName>
    </submittedName>
</protein>
<dbReference type="CDD" id="cd07377">
    <property type="entry name" value="WHTH_GntR"/>
    <property type="match status" value="1"/>
</dbReference>
<organism evidence="7 8">
    <name type="scientific">Glaciihabitans arcticus</name>
    <dbReference type="NCBI Taxonomy" id="2668039"/>
    <lineage>
        <taxon>Bacteria</taxon>
        <taxon>Bacillati</taxon>
        <taxon>Actinomycetota</taxon>
        <taxon>Actinomycetes</taxon>
        <taxon>Micrococcales</taxon>
        <taxon>Microbacteriaceae</taxon>
        <taxon>Glaciihabitans</taxon>
    </lineage>
</organism>
<dbReference type="PANTHER" id="PTHR46577">
    <property type="entry name" value="HTH-TYPE TRANSCRIPTIONAL REGULATORY PROTEIN GABR"/>
    <property type="match status" value="1"/>
</dbReference>